<gene>
    <name evidence="2" type="ORF">METZ01_LOCUS81909</name>
</gene>
<sequence length="73" mass="8538">MGKWIALIFLTILAMIFFRLKRPVDEKIEPPSNLTMFFHPVQGEGDLFIGGLLLIFFFSQLFLELFQALKELF</sequence>
<accession>A0A381ULL7</accession>
<protein>
    <submittedName>
        <fullName evidence="2">Uncharacterized protein</fullName>
    </submittedName>
</protein>
<dbReference type="AlphaFoldDB" id="A0A381ULL7"/>
<dbReference type="EMBL" id="UINC01006688">
    <property type="protein sequence ID" value="SVA29055.1"/>
    <property type="molecule type" value="Genomic_DNA"/>
</dbReference>
<organism evidence="2">
    <name type="scientific">marine metagenome</name>
    <dbReference type="NCBI Taxonomy" id="408172"/>
    <lineage>
        <taxon>unclassified sequences</taxon>
        <taxon>metagenomes</taxon>
        <taxon>ecological metagenomes</taxon>
    </lineage>
</organism>
<keyword evidence="1" id="KW-0812">Transmembrane</keyword>
<keyword evidence="1" id="KW-1133">Transmembrane helix</keyword>
<evidence type="ECO:0000256" key="1">
    <source>
        <dbReference type="SAM" id="Phobius"/>
    </source>
</evidence>
<evidence type="ECO:0000313" key="2">
    <source>
        <dbReference type="EMBL" id="SVA29055.1"/>
    </source>
</evidence>
<proteinExistence type="predicted"/>
<keyword evidence="1" id="KW-0472">Membrane</keyword>
<reference evidence="2" key="1">
    <citation type="submission" date="2018-05" db="EMBL/GenBank/DDBJ databases">
        <authorList>
            <person name="Lanie J.A."/>
            <person name="Ng W.-L."/>
            <person name="Kazmierczak K.M."/>
            <person name="Andrzejewski T.M."/>
            <person name="Davidsen T.M."/>
            <person name="Wayne K.J."/>
            <person name="Tettelin H."/>
            <person name="Glass J.I."/>
            <person name="Rusch D."/>
            <person name="Podicherti R."/>
            <person name="Tsui H.-C.T."/>
            <person name="Winkler M.E."/>
        </authorList>
    </citation>
    <scope>NUCLEOTIDE SEQUENCE</scope>
</reference>
<feature type="transmembrane region" description="Helical" evidence="1">
    <location>
        <begin position="47"/>
        <end position="66"/>
    </location>
</feature>
<name>A0A381ULL7_9ZZZZ</name>